<reference evidence="2" key="1">
    <citation type="submission" date="2015-07" db="EMBL/GenBank/DDBJ databases">
        <title>Genome Of Nitrogen-Fixing Cyanobacterium Nostoc piscinale CENA21 From Solimoes/Amazon River Floodplain Sediments And Comparative Genomics To Uncover Biosynthetic Natural Products Potential.</title>
        <authorList>
            <person name="Leao T.F."/>
            <person name="Leao P.N."/>
            <person name="Guimaraes P.I."/>
            <person name="de Melo A.G.C."/>
            <person name="Ramos R.T.J."/>
            <person name="Silva A."/>
            <person name="Fiore M.F."/>
            <person name="Schneider M.P.C."/>
        </authorList>
    </citation>
    <scope>NUCLEOTIDE SEQUENCE [LARGE SCALE GENOMIC DNA]</scope>
    <source>
        <strain evidence="2">CENA21</strain>
    </source>
</reference>
<accession>A0A0M3V4X5</accession>
<gene>
    <name evidence="1" type="ORF">ACX27_08535</name>
</gene>
<dbReference type="KEGG" id="npz:ACX27_08535"/>
<protein>
    <recommendedName>
        <fullName evidence="3">LysM domain-containing protein</fullName>
    </recommendedName>
</protein>
<evidence type="ECO:0008006" key="3">
    <source>
        <dbReference type="Google" id="ProtNLM"/>
    </source>
</evidence>
<dbReference type="STRING" id="224013.ACX27_08535"/>
<proteinExistence type="predicted"/>
<sequence>MFELNSRYYTLEIVNKNTKDGRQIPYVRRRFLPDADLMPTLTEVTVTAGDRLDLIAARTLGNPEEYWRVCDTNYAMNPNDLTAQIGRRLRIGLPQSF</sequence>
<evidence type="ECO:0000313" key="1">
    <source>
        <dbReference type="EMBL" id="ALF52893.1"/>
    </source>
</evidence>
<dbReference type="AlphaFoldDB" id="A0A0M3V4X5"/>
<keyword evidence="2" id="KW-1185">Reference proteome</keyword>
<dbReference type="OrthoDB" id="9809850at2"/>
<reference evidence="1 2" key="2">
    <citation type="journal article" date="2016" name="Genome Announc.">
        <title>Draft Genome Sequence of the N2-Fixing Cyanobacterium Nostoc piscinale CENA21, Isolated from the Brazilian Amazon Floodplain.</title>
        <authorList>
            <person name="Leao T."/>
            <person name="Guimaraes P.I."/>
            <person name="de Melo A.G."/>
            <person name="Ramos R.T."/>
            <person name="Leao P.N."/>
            <person name="Silva A."/>
            <person name="Fiore M.F."/>
            <person name="Schneider M.P."/>
        </authorList>
    </citation>
    <scope>NUCLEOTIDE SEQUENCE [LARGE SCALE GENOMIC DNA]</scope>
    <source>
        <strain evidence="1 2">CENA21</strain>
    </source>
</reference>
<evidence type="ECO:0000313" key="2">
    <source>
        <dbReference type="Proteomes" id="UP000062645"/>
    </source>
</evidence>
<organism evidence="1 2">
    <name type="scientific">Nostoc piscinale CENA21</name>
    <dbReference type="NCBI Taxonomy" id="224013"/>
    <lineage>
        <taxon>Bacteria</taxon>
        <taxon>Bacillati</taxon>
        <taxon>Cyanobacteriota</taxon>
        <taxon>Cyanophyceae</taxon>
        <taxon>Nostocales</taxon>
        <taxon>Nostocaceae</taxon>
        <taxon>Nostoc</taxon>
    </lineage>
</organism>
<dbReference type="Proteomes" id="UP000062645">
    <property type="component" value="Chromosome"/>
</dbReference>
<name>A0A0M3V4X5_9NOSO</name>
<dbReference type="RefSeq" id="WP_062290935.1">
    <property type="nucleotide sequence ID" value="NZ_CP012036.1"/>
</dbReference>
<dbReference type="PATRIC" id="fig|224013.5.peg.2064"/>
<dbReference type="EMBL" id="CP012036">
    <property type="protein sequence ID" value="ALF52893.1"/>
    <property type="molecule type" value="Genomic_DNA"/>
</dbReference>